<feature type="domain" description="PARP catalytic" evidence="1">
    <location>
        <begin position="165"/>
        <end position="330"/>
    </location>
</feature>
<accession>A0A397VSW3</accession>
<gene>
    <name evidence="2" type="ORF">C2G38_2165342</name>
</gene>
<evidence type="ECO:0000259" key="1">
    <source>
        <dbReference type="Pfam" id="PF00644"/>
    </source>
</evidence>
<dbReference type="InterPro" id="IPR012317">
    <property type="entry name" value="Poly(ADP-ribose)pol_cat_dom"/>
</dbReference>
<dbReference type="Pfam" id="PF00644">
    <property type="entry name" value="PARP"/>
    <property type="match status" value="1"/>
</dbReference>
<sequence length="366" mass="42516">MVNCLYCCEIEPDLDPDGTLSEYCGDECRRKALKTGFLKPCEQCKEFPCAKYSRFCGWSECRNIPTGIKCKKKKVRDIGSLWCSKKCRDDTPNWKMMIKSDELCLECRQEYPLNGKDFCKRECEEYAQNNAPCIYKLSNEGRKFKDISNQFSSSWKHKNKPIPNVYAVYKIFPNHDLVTKYNDYRNYVENRRGFGYKGRPFPKGDENRTMTRGNEQRRFHGTRMKCFLGIKTDTLCSNPECSICGIIINGFKLSYEGPRSFPWQKFGEGIYFSGTSSKSDYFSKDTKTHNSKKYKAMLLNKVVVGRAFEMLEENKDMEGSPANYDSVVGEPGEKLNHDELIVYKECACLPRYLIIYEKSGESRRNI</sequence>
<dbReference type="STRING" id="44941.A0A397VSW3"/>
<keyword evidence="3" id="KW-1185">Reference proteome</keyword>
<dbReference type="OrthoDB" id="9514740at2759"/>
<dbReference type="SUPFAM" id="SSF56399">
    <property type="entry name" value="ADP-ribosylation"/>
    <property type="match status" value="1"/>
</dbReference>
<protein>
    <recommendedName>
        <fullName evidence="1">PARP catalytic domain-containing protein</fullName>
    </recommendedName>
</protein>
<dbReference type="PANTHER" id="PTHR31681:SF3">
    <property type="entry name" value="OS04G0690100 PROTEIN"/>
    <property type="match status" value="1"/>
</dbReference>
<evidence type="ECO:0000313" key="2">
    <source>
        <dbReference type="EMBL" id="RIB25634.1"/>
    </source>
</evidence>
<name>A0A397VSW3_9GLOM</name>
<reference evidence="2 3" key="1">
    <citation type="submission" date="2018-06" db="EMBL/GenBank/DDBJ databases">
        <title>Comparative genomics reveals the genomic features of Rhizophagus irregularis, R. cerebriforme, R. diaphanum and Gigaspora rosea, and their symbiotic lifestyle signature.</title>
        <authorList>
            <person name="Morin E."/>
            <person name="San Clemente H."/>
            <person name="Chen E.C.H."/>
            <person name="De La Providencia I."/>
            <person name="Hainaut M."/>
            <person name="Kuo A."/>
            <person name="Kohler A."/>
            <person name="Murat C."/>
            <person name="Tang N."/>
            <person name="Roy S."/>
            <person name="Loubradou J."/>
            <person name="Henrissat B."/>
            <person name="Grigoriev I.V."/>
            <person name="Corradi N."/>
            <person name="Roux C."/>
            <person name="Martin F.M."/>
        </authorList>
    </citation>
    <scope>NUCLEOTIDE SEQUENCE [LARGE SCALE GENOMIC DNA]</scope>
    <source>
        <strain evidence="2 3">DAOM 194757</strain>
    </source>
</reference>
<organism evidence="2 3">
    <name type="scientific">Gigaspora rosea</name>
    <dbReference type="NCBI Taxonomy" id="44941"/>
    <lineage>
        <taxon>Eukaryota</taxon>
        <taxon>Fungi</taxon>
        <taxon>Fungi incertae sedis</taxon>
        <taxon>Mucoromycota</taxon>
        <taxon>Glomeromycotina</taxon>
        <taxon>Glomeromycetes</taxon>
        <taxon>Diversisporales</taxon>
        <taxon>Gigasporaceae</taxon>
        <taxon>Gigaspora</taxon>
    </lineage>
</organism>
<dbReference type="PANTHER" id="PTHR31681">
    <property type="entry name" value="C2H2-LIKE ZINC FINGER PROTEIN"/>
    <property type="match status" value="1"/>
</dbReference>
<proteinExistence type="predicted"/>
<evidence type="ECO:0000313" key="3">
    <source>
        <dbReference type="Proteomes" id="UP000266673"/>
    </source>
</evidence>
<dbReference type="EMBL" id="QKWP01000166">
    <property type="protein sequence ID" value="RIB25634.1"/>
    <property type="molecule type" value="Genomic_DNA"/>
</dbReference>
<comment type="caution">
    <text evidence="2">The sequence shown here is derived from an EMBL/GenBank/DDBJ whole genome shotgun (WGS) entry which is preliminary data.</text>
</comment>
<dbReference type="AlphaFoldDB" id="A0A397VSW3"/>
<dbReference type="GO" id="GO:0003950">
    <property type="term" value="F:NAD+ poly-ADP-ribosyltransferase activity"/>
    <property type="evidence" value="ECO:0007669"/>
    <property type="project" value="InterPro"/>
</dbReference>
<dbReference type="Gene3D" id="3.90.228.10">
    <property type="match status" value="1"/>
</dbReference>
<dbReference type="Proteomes" id="UP000266673">
    <property type="component" value="Unassembled WGS sequence"/>
</dbReference>